<dbReference type="Proteomes" id="UP000299102">
    <property type="component" value="Unassembled WGS sequence"/>
</dbReference>
<name>A0A4C1YFH2_EUMVA</name>
<comment type="caution">
    <text evidence="1">The sequence shown here is derived from an EMBL/GenBank/DDBJ whole genome shotgun (WGS) entry which is preliminary data.</text>
</comment>
<protein>
    <submittedName>
        <fullName evidence="1">Uncharacterized protein</fullName>
    </submittedName>
</protein>
<reference evidence="1 2" key="1">
    <citation type="journal article" date="2019" name="Commun. Biol.">
        <title>The bagworm genome reveals a unique fibroin gene that provides high tensile strength.</title>
        <authorList>
            <person name="Kono N."/>
            <person name="Nakamura H."/>
            <person name="Ohtoshi R."/>
            <person name="Tomita M."/>
            <person name="Numata K."/>
            <person name="Arakawa K."/>
        </authorList>
    </citation>
    <scope>NUCLEOTIDE SEQUENCE [LARGE SCALE GENOMIC DNA]</scope>
</reference>
<evidence type="ECO:0000313" key="1">
    <source>
        <dbReference type="EMBL" id="GBP75121.1"/>
    </source>
</evidence>
<gene>
    <name evidence="1" type="ORF">EVAR_89823_1</name>
</gene>
<dbReference type="EMBL" id="BGZK01001236">
    <property type="protein sequence ID" value="GBP75121.1"/>
    <property type="molecule type" value="Genomic_DNA"/>
</dbReference>
<keyword evidence="2" id="KW-1185">Reference proteome</keyword>
<proteinExistence type="predicted"/>
<organism evidence="1 2">
    <name type="scientific">Eumeta variegata</name>
    <name type="common">Bagworm moth</name>
    <name type="synonym">Eumeta japonica</name>
    <dbReference type="NCBI Taxonomy" id="151549"/>
    <lineage>
        <taxon>Eukaryota</taxon>
        <taxon>Metazoa</taxon>
        <taxon>Ecdysozoa</taxon>
        <taxon>Arthropoda</taxon>
        <taxon>Hexapoda</taxon>
        <taxon>Insecta</taxon>
        <taxon>Pterygota</taxon>
        <taxon>Neoptera</taxon>
        <taxon>Endopterygota</taxon>
        <taxon>Lepidoptera</taxon>
        <taxon>Glossata</taxon>
        <taxon>Ditrysia</taxon>
        <taxon>Tineoidea</taxon>
        <taxon>Psychidae</taxon>
        <taxon>Oiketicinae</taxon>
        <taxon>Eumeta</taxon>
    </lineage>
</organism>
<dbReference type="AlphaFoldDB" id="A0A4C1YFH2"/>
<evidence type="ECO:0000313" key="2">
    <source>
        <dbReference type="Proteomes" id="UP000299102"/>
    </source>
</evidence>
<accession>A0A4C1YFH2</accession>
<sequence>MDSSKKTGSQGARAAGTATSKLITNVFVPVFSKLIRIFERSRSDERTDKRKLGRLPINVRSSCPVDGPEGVTERRHPPAARQNKYLLYINIKTGIYVPVRSLAQDDSESDSACMALTYLRKLHALAYAFCAKRTVFFGLKLFLKTVGVEKYFNMVRPFHIILASLASIDPFLETSRFWSTAKGYFLGHTTRGSSHLCWEKALNSWTPRKGKSADA</sequence>